<organism evidence="1 2">
    <name type="scientific">Chionoecetes opilio</name>
    <name type="common">Atlantic snow crab</name>
    <name type="synonym">Cancer opilio</name>
    <dbReference type="NCBI Taxonomy" id="41210"/>
    <lineage>
        <taxon>Eukaryota</taxon>
        <taxon>Metazoa</taxon>
        <taxon>Ecdysozoa</taxon>
        <taxon>Arthropoda</taxon>
        <taxon>Crustacea</taxon>
        <taxon>Multicrustacea</taxon>
        <taxon>Malacostraca</taxon>
        <taxon>Eumalacostraca</taxon>
        <taxon>Eucarida</taxon>
        <taxon>Decapoda</taxon>
        <taxon>Pleocyemata</taxon>
        <taxon>Brachyura</taxon>
        <taxon>Eubrachyura</taxon>
        <taxon>Majoidea</taxon>
        <taxon>Majidae</taxon>
        <taxon>Chionoecetes</taxon>
    </lineage>
</organism>
<keyword evidence="2" id="KW-1185">Reference proteome</keyword>
<accession>A0A8J4YC33</accession>
<dbReference type="OrthoDB" id="45365at2759"/>
<proteinExistence type="predicted"/>
<protein>
    <submittedName>
        <fullName evidence="1">BTB/POZ domain-containing protein 2</fullName>
    </submittedName>
</protein>
<sequence length="118" mass="13215">MSAPSRKSVSSRKGMKLKSLSLQEKVQVLARMDAVSELVLWDALIKWTTQECARQTLEVNPENQRKVLGDCFNMSYRVEHGSHTHGSRGQWVGTWAGHRLLVGGHVPTRPTRSYATGL</sequence>
<reference evidence="1" key="1">
    <citation type="submission" date="2020-07" db="EMBL/GenBank/DDBJ databases">
        <title>The High-quality genome of the commercially important snow crab, Chionoecetes opilio.</title>
        <authorList>
            <person name="Jeong J.-H."/>
            <person name="Ryu S."/>
        </authorList>
    </citation>
    <scope>NUCLEOTIDE SEQUENCE</scope>
    <source>
        <strain evidence="1">MADBK_172401_WGS</strain>
        <tissue evidence="1">Digestive gland</tissue>
    </source>
</reference>
<dbReference type="AlphaFoldDB" id="A0A8J4YC33"/>
<dbReference type="EMBL" id="JACEEZ010006925">
    <property type="protein sequence ID" value="KAG0724432.1"/>
    <property type="molecule type" value="Genomic_DNA"/>
</dbReference>
<name>A0A8J4YC33_CHIOP</name>
<dbReference type="Proteomes" id="UP000770661">
    <property type="component" value="Unassembled WGS sequence"/>
</dbReference>
<evidence type="ECO:0000313" key="2">
    <source>
        <dbReference type="Proteomes" id="UP000770661"/>
    </source>
</evidence>
<gene>
    <name evidence="1" type="primary">BTBD2</name>
    <name evidence="1" type="ORF">GWK47_040574</name>
</gene>
<evidence type="ECO:0000313" key="1">
    <source>
        <dbReference type="EMBL" id="KAG0724432.1"/>
    </source>
</evidence>
<comment type="caution">
    <text evidence="1">The sequence shown here is derived from an EMBL/GenBank/DDBJ whole genome shotgun (WGS) entry which is preliminary data.</text>
</comment>